<dbReference type="InterPro" id="IPR000719">
    <property type="entry name" value="Prot_kinase_dom"/>
</dbReference>
<dbReference type="KEGG" id="bfo:118403017"/>
<dbReference type="AlphaFoldDB" id="A0A9J7HD66"/>
<dbReference type="GO" id="GO:0006611">
    <property type="term" value="P:protein export from nucleus"/>
    <property type="evidence" value="ECO:0000318"/>
    <property type="project" value="GO_Central"/>
</dbReference>
<sequence>MSVLCSCVSRARVGISPPDTVQASPIQSASTIPLAPAESDHTSPSPALSPSEVIPASCPWCNMTEYQHEPQYYHIIVRIAVACKGATSVFLAKHRPTDTFVSIRRTNLDHFSLDYDIYTGLQHEIHMTRLFHHGHILPYHCTFVSGNELWIVAPFMSFGSCRDLINSHFTDGLGETTIACILRDVLLALDYIHKMGYVHRSVKGTHILISERGQVCLTGLRHSISMMGGGYCRWERVGSLHEYHCNSINTLPWFSPELLEQNLIGYDTSTDIYSLGITACELANGIVPFSDMPATQMLLEKLNGTMPRLLDATTLPNVDDDALTSAGGDSGIGGSMATSSMMRSEQLPYQRVFSPQFHEFVFLCLQREPADRPTASQLLTHSFFKQVRRKSAENLIELLHPIKPLTETPHWPKDADGSIENNIAKIEELDLKDEEEWDF</sequence>
<dbReference type="GO" id="GO:1902554">
    <property type="term" value="C:serine/threonine protein kinase complex"/>
    <property type="evidence" value="ECO:0000318"/>
    <property type="project" value="GO_Central"/>
</dbReference>
<dbReference type="OrthoDB" id="840771at2759"/>
<proteinExistence type="inferred from homology"/>
<dbReference type="InterPro" id="IPR011009">
    <property type="entry name" value="Kinase-like_dom_sf"/>
</dbReference>
<organism evidence="4 5">
    <name type="scientific">Branchiostoma floridae</name>
    <name type="common">Florida lancelet</name>
    <name type="synonym">Amphioxus</name>
    <dbReference type="NCBI Taxonomy" id="7739"/>
    <lineage>
        <taxon>Eukaryota</taxon>
        <taxon>Metazoa</taxon>
        <taxon>Chordata</taxon>
        <taxon>Cephalochordata</taxon>
        <taxon>Leptocardii</taxon>
        <taxon>Amphioxiformes</taxon>
        <taxon>Branchiostomatidae</taxon>
        <taxon>Branchiostoma</taxon>
    </lineage>
</organism>
<dbReference type="PANTHER" id="PTHR48014:SF21">
    <property type="entry name" value="SERINE_THREONINE-PROTEIN KINASE FRAY2"/>
    <property type="match status" value="1"/>
</dbReference>
<dbReference type="PANTHER" id="PTHR48014">
    <property type="entry name" value="SERINE/THREONINE-PROTEIN KINASE FRAY2"/>
    <property type="match status" value="1"/>
</dbReference>
<dbReference type="InterPro" id="IPR047173">
    <property type="entry name" value="STRAD_A/B-like"/>
</dbReference>
<dbReference type="GO" id="GO:0005524">
    <property type="term" value="F:ATP binding"/>
    <property type="evidence" value="ECO:0007669"/>
    <property type="project" value="InterPro"/>
</dbReference>
<gene>
    <name evidence="5" type="primary">LOC118403017</name>
</gene>
<dbReference type="Gene3D" id="3.30.200.20">
    <property type="entry name" value="Phosphorylase Kinase, domain 1"/>
    <property type="match status" value="1"/>
</dbReference>
<dbReference type="GO" id="GO:0004672">
    <property type="term" value="F:protein kinase activity"/>
    <property type="evidence" value="ECO:0007669"/>
    <property type="project" value="InterPro"/>
</dbReference>
<feature type="domain" description="Protein kinase" evidence="3">
    <location>
        <begin position="75"/>
        <end position="384"/>
    </location>
</feature>
<evidence type="ECO:0000259" key="3">
    <source>
        <dbReference type="PROSITE" id="PS50011"/>
    </source>
</evidence>
<dbReference type="RefSeq" id="XP_035657346.1">
    <property type="nucleotide sequence ID" value="XM_035801453.1"/>
</dbReference>
<reference evidence="5" key="2">
    <citation type="submission" date="2025-08" db="UniProtKB">
        <authorList>
            <consortium name="RefSeq"/>
        </authorList>
    </citation>
    <scope>IDENTIFICATION</scope>
    <source>
        <strain evidence="5">S238N-H82</strain>
        <tissue evidence="5">Testes</tissue>
    </source>
</reference>
<dbReference type="Proteomes" id="UP000001554">
    <property type="component" value="Chromosome 16"/>
</dbReference>
<dbReference type="GO" id="GO:0043539">
    <property type="term" value="F:protein serine/threonine kinase activator activity"/>
    <property type="evidence" value="ECO:0000318"/>
    <property type="project" value="GO_Central"/>
</dbReference>
<reference evidence="4" key="1">
    <citation type="journal article" date="2020" name="Nat. Ecol. Evol.">
        <title>Deeply conserved synteny resolves early events in vertebrate evolution.</title>
        <authorList>
            <person name="Simakov O."/>
            <person name="Marletaz F."/>
            <person name="Yue J.X."/>
            <person name="O'Connell B."/>
            <person name="Jenkins J."/>
            <person name="Brandt A."/>
            <person name="Calef R."/>
            <person name="Tung C.H."/>
            <person name="Huang T.K."/>
            <person name="Schmutz J."/>
            <person name="Satoh N."/>
            <person name="Yu J.K."/>
            <person name="Putnam N.H."/>
            <person name="Green R.E."/>
            <person name="Rokhsar D.S."/>
        </authorList>
    </citation>
    <scope>NUCLEOTIDE SEQUENCE [LARGE SCALE GENOMIC DNA]</scope>
    <source>
        <strain evidence="4">S238N-H82</strain>
    </source>
</reference>
<dbReference type="Pfam" id="PF00069">
    <property type="entry name" value="Pkinase"/>
    <property type="match status" value="1"/>
</dbReference>
<name>A0A9J7HD66_BRAFL</name>
<evidence type="ECO:0000256" key="1">
    <source>
        <dbReference type="ARBA" id="ARBA00008874"/>
    </source>
</evidence>
<keyword evidence="4" id="KW-1185">Reference proteome</keyword>
<comment type="function">
    <text evidence="2">Pseudokinase which, in complex with CAB39/MO25 (CAB39/MO25alpha or CAB39L/MO25beta), binds to and activates STK11/LKB1. Adopts a closed conformation typical of active protein kinases and binds STK11/LKB1 as a pseudosubstrate, promoting conformational change of STK11/LKB1 in an active conformation.</text>
</comment>
<evidence type="ECO:0000313" key="4">
    <source>
        <dbReference type="Proteomes" id="UP000001554"/>
    </source>
</evidence>
<dbReference type="OMA" id="INGVMPF"/>
<dbReference type="Gene3D" id="1.10.510.10">
    <property type="entry name" value="Transferase(Phosphotransferase) domain 1"/>
    <property type="match status" value="1"/>
</dbReference>
<evidence type="ECO:0000313" key="5">
    <source>
        <dbReference type="RefSeq" id="XP_035657346.1"/>
    </source>
</evidence>
<dbReference type="PROSITE" id="PS50011">
    <property type="entry name" value="PROTEIN_KINASE_DOM"/>
    <property type="match status" value="1"/>
</dbReference>
<comment type="similarity">
    <text evidence="1">Belongs to the protein kinase superfamily. STE Ser/Thr protein kinase family. STE20 subfamily.</text>
</comment>
<dbReference type="GeneID" id="118403017"/>
<protein>
    <submittedName>
        <fullName evidence="5">STE20-related kinase adapter protein alpha-like</fullName>
    </submittedName>
</protein>
<dbReference type="SUPFAM" id="SSF56112">
    <property type="entry name" value="Protein kinase-like (PK-like)"/>
    <property type="match status" value="1"/>
</dbReference>
<evidence type="ECO:0000256" key="2">
    <source>
        <dbReference type="ARBA" id="ARBA00034653"/>
    </source>
</evidence>
<accession>A0A9J7HD66</accession>